<evidence type="ECO:0000256" key="2">
    <source>
        <dbReference type="ARBA" id="ARBA00004533"/>
    </source>
</evidence>
<keyword evidence="5" id="KW-1133">Transmembrane helix</keyword>
<dbReference type="InterPro" id="IPR000160">
    <property type="entry name" value="GGDEF_dom"/>
</dbReference>
<comment type="subcellular location">
    <subcellularLocation>
        <location evidence="2">Cell inner membrane</location>
    </subcellularLocation>
</comment>
<dbReference type="SMART" id="SM00267">
    <property type="entry name" value="GGDEF"/>
    <property type="match status" value="1"/>
</dbReference>
<feature type="transmembrane region" description="Helical" evidence="5">
    <location>
        <begin position="52"/>
        <end position="72"/>
    </location>
</feature>
<dbReference type="KEGG" id="plal:FXN65_19170"/>
<comment type="cofactor">
    <cofactor evidence="1">
        <name>Mg(2+)</name>
        <dbReference type="ChEBI" id="CHEBI:18420"/>
    </cofactor>
</comment>
<dbReference type="AlphaFoldDB" id="A0A5J6QRS5"/>
<dbReference type="SUPFAM" id="SSF55073">
    <property type="entry name" value="Nucleotide cyclase"/>
    <property type="match status" value="1"/>
</dbReference>
<evidence type="ECO:0000256" key="1">
    <source>
        <dbReference type="ARBA" id="ARBA00001946"/>
    </source>
</evidence>
<evidence type="ECO:0000256" key="3">
    <source>
        <dbReference type="ARBA" id="ARBA00012528"/>
    </source>
</evidence>
<evidence type="ECO:0000313" key="7">
    <source>
        <dbReference type="EMBL" id="QEY64071.1"/>
    </source>
</evidence>
<reference evidence="7 8" key="1">
    <citation type="submission" date="2019-08" db="EMBL/GenBank/DDBJ databases">
        <title>Whole-genome Sequencing of e-waste polymer degrading bacterium Pseudomonas sp. strain PE08.</title>
        <authorList>
            <person name="Kirdat K."/>
            <person name="Debbarma P."/>
            <person name="Narawade N."/>
            <person name="Suyal D."/>
            <person name="Thorat V."/>
            <person name="Shouche Y."/>
            <person name="Goel R."/>
            <person name="Yadav A."/>
        </authorList>
    </citation>
    <scope>NUCLEOTIDE SEQUENCE [LARGE SCALE GENOMIC DNA]</scope>
    <source>
        <strain evidence="7 8">PE08</strain>
    </source>
</reference>
<sequence>MSYNNTAWLNDVRPNPYADQLALGFRHLRFTRSLEREYRDYFLEENFDLKRIALGAGLLIWLAFAVLDFYLVSSETRWWMLAVRLGVLGLLLGCGVLMIQRRHRHLLAPLSLVCIGSLGVGAGAVVAIAHRSDPSFPYEGLLLVCMAAYFLVGLRLVEALGVSLVILLAYVGLELWAGLPWPRLVNNLLFLLFGNIAGAVGCYLLEFKSREHFLISRLMRVLADHDSLTGLYNRRSFNRQLERLWRQAQRERHGLALLLCDVDHFKAYNDRYGHQAGDLVLQQVARVLEGTARRPLDMAVRLGGEEFAVLLYDIGEQEARRCAEKLRASLEEQSIRHEASPTAPVLTMSIGVACVHPQPGMPLGKLYELYEHADRALYEGKAFGRNRVVA</sequence>
<dbReference type="PANTHER" id="PTHR45138">
    <property type="entry name" value="REGULATORY COMPONENTS OF SENSORY TRANSDUCTION SYSTEM"/>
    <property type="match status" value="1"/>
</dbReference>
<dbReference type="EMBL" id="CP043311">
    <property type="protein sequence ID" value="QEY64071.1"/>
    <property type="molecule type" value="Genomic_DNA"/>
</dbReference>
<accession>A0A5J6QRS5</accession>
<evidence type="ECO:0000259" key="6">
    <source>
        <dbReference type="PROSITE" id="PS50887"/>
    </source>
</evidence>
<keyword evidence="5" id="KW-0472">Membrane</keyword>
<dbReference type="Gene3D" id="3.30.70.270">
    <property type="match status" value="1"/>
</dbReference>
<dbReference type="InterPro" id="IPR029787">
    <property type="entry name" value="Nucleotide_cyclase"/>
</dbReference>
<evidence type="ECO:0000313" key="8">
    <source>
        <dbReference type="Proteomes" id="UP000327179"/>
    </source>
</evidence>
<dbReference type="Proteomes" id="UP000327179">
    <property type="component" value="Chromosome"/>
</dbReference>
<dbReference type="GO" id="GO:0052621">
    <property type="term" value="F:diguanylate cyclase activity"/>
    <property type="evidence" value="ECO:0007669"/>
    <property type="project" value="UniProtKB-EC"/>
</dbReference>
<feature type="transmembrane region" description="Helical" evidence="5">
    <location>
        <begin position="106"/>
        <end position="129"/>
    </location>
</feature>
<dbReference type="InterPro" id="IPR050469">
    <property type="entry name" value="Diguanylate_Cyclase"/>
</dbReference>
<dbReference type="Pfam" id="PF00990">
    <property type="entry name" value="GGDEF"/>
    <property type="match status" value="1"/>
</dbReference>
<comment type="catalytic activity">
    <reaction evidence="4">
        <text>2 GTP = 3',3'-c-di-GMP + 2 diphosphate</text>
        <dbReference type="Rhea" id="RHEA:24898"/>
        <dbReference type="ChEBI" id="CHEBI:33019"/>
        <dbReference type="ChEBI" id="CHEBI:37565"/>
        <dbReference type="ChEBI" id="CHEBI:58805"/>
        <dbReference type="EC" id="2.7.7.65"/>
    </reaction>
</comment>
<dbReference type="NCBIfam" id="TIGR00254">
    <property type="entry name" value="GGDEF"/>
    <property type="match status" value="1"/>
</dbReference>
<feature type="domain" description="GGDEF" evidence="6">
    <location>
        <begin position="253"/>
        <end position="390"/>
    </location>
</feature>
<dbReference type="GO" id="GO:1902201">
    <property type="term" value="P:negative regulation of bacterial-type flagellum-dependent cell motility"/>
    <property type="evidence" value="ECO:0007669"/>
    <property type="project" value="TreeGrafter"/>
</dbReference>
<feature type="transmembrane region" description="Helical" evidence="5">
    <location>
        <begin position="135"/>
        <end position="152"/>
    </location>
</feature>
<protein>
    <recommendedName>
        <fullName evidence="3">diguanylate cyclase</fullName>
        <ecNumber evidence="3">2.7.7.65</ecNumber>
    </recommendedName>
</protein>
<dbReference type="PANTHER" id="PTHR45138:SF9">
    <property type="entry name" value="DIGUANYLATE CYCLASE DGCM-RELATED"/>
    <property type="match status" value="1"/>
</dbReference>
<feature type="transmembrane region" description="Helical" evidence="5">
    <location>
        <begin position="78"/>
        <end position="99"/>
    </location>
</feature>
<keyword evidence="8" id="KW-1185">Reference proteome</keyword>
<proteinExistence type="predicted"/>
<dbReference type="RefSeq" id="WP_151135355.1">
    <property type="nucleotide sequence ID" value="NZ_CP043311.1"/>
</dbReference>
<gene>
    <name evidence="7" type="ORF">FXN65_19170</name>
</gene>
<feature type="transmembrane region" description="Helical" evidence="5">
    <location>
        <begin position="159"/>
        <end position="179"/>
    </location>
</feature>
<keyword evidence="5" id="KW-0812">Transmembrane</keyword>
<feature type="transmembrane region" description="Helical" evidence="5">
    <location>
        <begin position="185"/>
        <end position="205"/>
    </location>
</feature>
<evidence type="ECO:0000256" key="4">
    <source>
        <dbReference type="ARBA" id="ARBA00034247"/>
    </source>
</evidence>
<name>A0A5J6QRS5_9GAMM</name>
<organism evidence="7 8">
    <name type="scientific">Metapseudomonas lalkuanensis</name>
    <dbReference type="NCBI Taxonomy" id="2604832"/>
    <lineage>
        <taxon>Bacteria</taxon>
        <taxon>Pseudomonadati</taxon>
        <taxon>Pseudomonadota</taxon>
        <taxon>Gammaproteobacteria</taxon>
        <taxon>Pseudomonadales</taxon>
        <taxon>Pseudomonadaceae</taxon>
        <taxon>Metapseudomonas</taxon>
    </lineage>
</organism>
<dbReference type="CDD" id="cd01949">
    <property type="entry name" value="GGDEF"/>
    <property type="match status" value="1"/>
</dbReference>
<dbReference type="GO" id="GO:0005886">
    <property type="term" value="C:plasma membrane"/>
    <property type="evidence" value="ECO:0007669"/>
    <property type="project" value="UniProtKB-SubCell"/>
</dbReference>
<evidence type="ECO:0000256" key="5">
    <source>
        <dbReference type="SAM" id="Phobius"/>
    </source>
</evidence>
<dbReference type="FunFam" id="3.30.70.270:FF:000001">
    <property type="entry name" value="Diguanylate cyclase domain protein"/>
    <property type="match status" value="1"/>
</dbReference>
<dbReference type="PROSITE" id="PS50887">
    <property type="entry name" value="GGDEF"/>
    <property type="match status" value="1"/>
</dbReference>
<dbReference type="GO" id="GO:0043709">
    <property type="term" value="P:cell adhesion involved in single-species biofilm formation"/>
    <property type="evidence" value="ECO:0007669"/>
    <property type="project" value="TreeGrafter"/>
</dbReference>
<dbReference type="InterPro" id="IPR043128">
    <property type="entry name" value="Rev_trsase/Diguanyl_cyclase"/>
</dbReference>
<dbReference type="EC" id="2.7.7.65" evidence="3"/>